<organism evidence="2 3">
    <name type="scientific">Moraxella lacunata</name>
    <dbReference type="NCBI Taxonomy" id="477"/>
    <lineage>
        <taxon>Bacteria</taxon>
        <taxon>Pseudomonadati</taxon>
        <taxon>Pseudomonadota</taxon>
        <taxon>Gammaproteobacteria</taxon>
        <taxon>Moraxellales</taxon>
        <taxon>Moraxellaceae</taxon>
        <taxon>Moraxella</taxon>
    </lineage>
</organism>
<proteinExistence type="predicted"/>
<evidence type="ECO:0000313" key="3">
    <source>
        <dbReference type="Proteomes" id="UP000191025"/>
    </source>
</evidence>
<protein>
    <submittedName>
        <fullName evidence="2">Galactosyltransferase</fullName>
    </submittedName>
</protein>
<sequence length="253" mass="29650">MMKNYVISLSTATDRREHIKTEFGKQNIHFEFFDAVTPNDIEHISTQLNIPLVNNQRLSLGEKACFLSHVCLWQKMIDDDLEYVAIFEDDVYLGENAIAFLKDDWLSFPFDIIKLETWHELVHLSKPAIYHQGRTLHPLKSTHVGACGYVLHRLGATKLLDFIRQLDEQERYAIDHVLFGAFLTQGTVYQLNPALCKQPDSDTHLVSQLEQERKNNTFIYQPNDTLSTKIHKFFKRLYRSFGKRFFYMKVPFC</sequence>
<dbReference type="Pfam" id="PF01755">
    <property type="entry name" value="Glyco_transf_25"/>
    <property type="match status" value="1"/>
</dbReference>
<dbReference type="Proteomes" id="UP000191025">
    <property type="component" value="Unassembled WGS sequence"/>
</dbReference>
<dbReference type="InterPro" id="IPR002654">
    <property type="entry name" value="Glyco_trans_25"/>
</dbReference>
<comment type="caution">
    <text evidence="2">The sequence shown here is derived from an EMBL/GenBank/DDBJ whole genome shotgun (WGS) entry which is preliminary data.</text>
</comment>
<reference evidence="3" key="1">
    <citation type="submission" date="2017-03" db="EMBL/GenBank/DDBJ databases">
        <title>Draft genome sequence of Moraxella equi CCUG 4950T type strain.</title>
        <authorList>
            <person name="Salva-Serra F."/>
            <person name="Engstrom-Jakobsson H."/>
            <person name="Thorell K."/>
            <person name="Jaen-Luchoro D."/>
            <person name="Gonzales-Siles L."/>
            <person name="Karlsson R."/>
            <person name="Yazdan S."/>
            <person name="Boulund F."/>
            <person name="Johnning A."/>
            <person name="Engstrand L."/>
            <person name="Kristiansson E."/>
            <person name="Moore E."/>
        </authorList>
    </citation>
    <scope>NUCLEOTIDE SEQUENCE [LARGE SCALE GENOMIC DNA]</scope>
    <source>
        <strain evidence="3">CCUG 4441</strain>
    </source>
</reference>
<keyword evidence="2" id="KW-0328">Glycosyltransferase</keyword>
<dbReference type="EMBL" id="MXAN01000004">
    <property type="protein sequence ID" value="OPH39400.1"/>
    <property type="molecule type" value="Genomic_DNA"/>
</dbReference>
<dbReference type="GO" id="GO:0016757">
    <property type="term" value="F:glycosyltransferase activity"/>
    <property type="evidence" value="ECO:0007669"/>
    <property type="project" value="UniProtKB-KW"/>
</dbReference>
<keyword evidence="2" id="KW-0808">Transferase</keyword>
<dbReference type="CDD" id="cd06532">
    <property type="entry name" value="Glyco_transf_25"/>
    <property type="match status" value="1"/>
</dbReference>
<dbReference type="AlphaFoldDB" id="A0A1V4H3V2"/>
<accession>A0A1V4H3V2</accession>
<name>A0A1V4H3V2_MORLA</name>
<evidence type="ECO:0000313" key="2">
    <source>
        <dbReference type="EMBL" id="OPH39400.1"/>
    </source>
</evidence>
<gene>
    <name evidence="2" type="ORF">B5J94_00810</name>
</gene>
<feature type="domain" description="Glycosyl transferase family 25" evidence="1">
    <location>
        <begin position="1"/>
        <end position="177"/>
    </location>
</feature>
<evidence type="ECO:0000259" key="1">
    <source>
        <dbReference type="Pfam" id="PF01755"/>
    </source>
</evidence>